<accession>A0ABN2XDY5</accession>
<dbReference type="EMBL" id="BAAAQA010000002">
    <property type="protein sequence ID" value="GAA2108432.1"/>
    <property type="molecule type" value="Genomic_DNA"/>
</dbReference>
<feature type="binding site" evidence="1">
    <location>
        <position position="320"/>
    </location>
    <ligand>
        <name>Zn(2+)</name>
        <dbReference type="ChEBI" id="CHEBI:29105"/>
    </ligand>
</feature>
<feature type="binding site" evidence="1">
    <location>
        <position position="316"/>
    </location>
    <ligand>
        <name>Zn(2+)</name>
        <dbReference type="ChEBI" id="CHEBI:29105"/>
    </ligand>
</feature>
<reference evidence="4 5" key="1">
    <citation type="journal article" date="2019" name="Int. J. Syst. Evol. Microbiol.">
        <title>The Global Catalogue of Microorganisms (GCM) 10K type strain sequencing project: providing services to taxonomists for standard genome sequencing and annotation.</title>
        <authorList>
            <consortium name="The Broad Institute Genomics Platform"/>
            <consortium name="The Broad Institute Genome Sequencing Center for Infectious Disease"/>
            <person name="Wu L."/>
            <person name="Ma J."/>
        </authorList>
    </citation>
    <scope>NUCLEOTIDE SEQUENCE [LARGE SCALE GENOMIC DNA]</scope>
    <source>
        <strain evidence="4 5">JCM 15914</strain>
    </source>
</reference>
<dbReference type="Gene3D" id="3.40.50.300">
    <property type="entry name" value="P-loop containing nucleotide triphosphate hydrolases"/>
    <property type="match status" value="1"/>
</dbReference>
<dbReference type="EC" id="3.6.1.-" evidence="1"/>
<dbReference type="InterPro" id="IPR004881">
    <property type="entry name" value="Ribosome_biogen_GTPase_RsgA"/>
</dbReference>
<evidence type="ECO:0000259" key="3">
    <source>
        <dbReference type="PROSITE" id="PS50936"/>
    </source>
</evidence>
<dbReference type="PANTHER" id="PTHR32120">
    <property type="entry name" value="SMALL RIBOSOMAL SUBUNIT BIOGENESIS GTPASE RSGA"/>
    <property type="match status" value="1"/>
</dbReference>
<feature type="domain" description="EngC GTPase" evidence="3">
    <location>
        <begin position="126"/>
        <end position="290"/>
    </location>
</feature>
<comment type="function">
    <text evidence="1">One of several proteins that assist in the late maturation steps of the functional core of the 30S ribosomal subunit. Helps release RbfA from mature subunits. May play a role in the assembly of ribosomal proteins into the subunit. Circularly permuted GTPase that catalyzes slow GTP hydrolysis, GTPase activity is stimulated by the 30S ribosomal subunit.</text>
</comment>
<dbReference type="Gene3D" id="1.10.40.50">
    <property type="entry name" value="Probable gtpase engc, domain 3"/>
    <property type="match status" value="1"/>
</dbReference>
<feature type="region of interest" description="Disordered" evidence="2">
    <location>
        <begin position="1"/>
        <end position="36"/>
    </location>
</feature>
<gene>
    <name evidence="1 4" type="primary">rsgA</name>
    <name evidence="4" type="ORF">GCM10009824_01700</name>
</gene>
<feature type="binding site" evidence="1">
    <location>
        <position position="329"/>
    </location>
    <ligand>
        <name>Zn(2+)</name>
        <dbReference type="ChEBI" id="CHEBI:29105"/>
    </ligand>
</feature>
<dbReference type="CDD" id="cd01854">
    <property type="entry name" value="YjeQ_EngC"/>
    <property type="match status" value="1"/>
</dbReference>
<keyword evidence="1" id="KW-0479">Metal-binding</keyword>
<proteinExistence type="inferred from homology"/>
<sequence length="376" mass="40318">MARNSSAQRQWDESDVRVRANKKGSRPRTKQRPRHEDAVIARVIAVDRGRYTCVVNEQSDDQRTVVCIRAKELRRKPIVPGDQVGVVGDVSGDPDTLARIVRIEPRATVLRRSADDTDPVERVIVANADRLVLVLATESPTPRTGFVDRGLAAASDAGITPVICMTKTDLKDPAEFLTYVEALDVQTVSTEPSDTHGGRPAAGVHEESLAISNASIDRLRTILDGHISVFLGPSGVGKSTLVNALTGSERATGGVNDVTGRGRHTSSSARALRMPDTSPGTWVIDTPGIRSLGLAHVSEEELLNSFTDLVPATADCPRGCLHTQDSPGCALDEWVQRPEASPAAPLRLESLRRLLGASRGETQSGADEKQLGQAIT</sequence>
<comment type="similarity">
    <text evidence="1">Belongs to the TRAFAC class YlqF/YawG GTPase family. RsgA subfamily.</text>
</comment>
<keyword evidence="1" id="KW-0862">Zinc</keyword>
<keyword evidence="1" id="KW-0342">GTP-binding</keyword>
<feature type="binding site" evidence="1">
    <location>
        <begin position="166"/>
        <end position="169"/>
    </location>
    <ligand>
        <name>GTP</name>
        <dbReference type="ChEBI" id="CHEBI:37565"/>
    </ligand>
</feature>
<protein>
    <recommendedName>
        <fullName evidence="1">Small ribosomal subunit biogenesis GTPase RsgA</fullName>
        <ecNumber evidence="1">3.6.1.-</ecNumber>
    </recommendedName>
</protein>
<dbReference type="PROSITE" id="PS50936">
    <property type="entry name" value="ENGC_GTPASE"/>
    <property type="match status" value="1"/>
</dbReference>
<evidence type="ECO:0000313" key="5">
    <source>
        <dbReference type="Proteomes" id="UP001500166"/>
    </source>
</evidence>
<dbReference type="SUPFAM" id="SSF52540">
    <property type="entry name" value="P-loop containing nucleoside triphosphate hydrolases"/>
    <property type="match status" value="1"/>
</dbReference>
<keyword evidence="1" id="KW-0963">Cytoplasm</keyword>
<dbReference type="Proteomes" id="UP001500166">
    <property type="component" value="Unassembled WGS sequence"/>
</dbReference>
<evidence type="ECO:0000256" key="2">
    <source>
        <dbReference type="SAM" id="MobiDB-lite"/>
    </source>
</evidence>
<keyword evidence="1" id="KW-0694">RNA-binding</keyword>
<dbReference type="RefSeq" id="WP_344223179.1">
    <property type="nucleotide sequence ID" value="NZ_BAAAQA010000002.1"/>
</dbReference>
<comment type="subunit">
    <text evidence="1">Monomer. Associates with 30S ribosomal subunit, binds 16S rRNA.</text>
</comment>
<keyword evidence="5" id="KW-1185">Reference proteome</keyword>
<feature type="compositionally biased region" description="Basic residues" evidence="2">
    <location>
        <begin position="19"/>
        <end position="33"/>
    </location>
</feature>
<dbReference type="InterPro" id="IPR010914">
    <property type="entry name" value="RsgA_GTPase_dom"/>
</dbReference>
<name>A0ABN2XDY5_9MICC</name>
<dbReference type="InterPro" id="IPR027417">
    <property type="entry name" value="P-loop_NTPase"/>
</dbReference>
<feature type="region of interest" description="Disordered" evidence="2">
    <location>
        <begin position="252"/>
        <end position="271"/>
    </location>
</feature>
<comment type="cofactor">
    <cofactor evidence="1">
        <name>Zn(2+)</name>
        <dbReference type="ChEBI" id="CHEBI:29105"/>
    </cofactor>
    <text evidence="1">Binds 1 zinc ion per subunit.</text>
</comment>
<evidence type="ECO:0000256" key="1">
    <source>
        <dbReference type="HAMAP-Rule" id="MF_01820"/>
    </source>
</evidence>
<keyword evidence="1" id="KW-0699">rRNA-binding</keyword>
<comment type="subcellular location">
    <subcellularLocation>
        <location evidence="1">Cytoplasm</location>
    </subcellularLocation>
</comment>
<dbReference type="PANTHER" id="PTHR32120:SF11">
    <property type="entry name" value="SMALL RIBOSOMAL SUBUNIT BIOGENESIS GTPASE RSGA 1, MITOCHONDRIAL-RELATED"/>
    <property type="match status" value="1"/>
</dbReference>
<feature type="binding site" evidence="1">
    <location>
        <begin position="232"/>
        <end position="240"/>
    </location>
    <ligand>
        <name>GTP</name>
        <dbReference type="ChEBI" id="CHEBI:37565"/>
    </ligand>
</feature>
<keyword evidence="1" id="KW-0378">Hydrolase</keyword>
<dbReference type="HAMAP" id="MF_01820">
    <property type="entry name" value="GTPase_RsgA"/>
    <property type="match status" value="1"/>
</dbReference>
<feature type="binding site" evidence="1">
    <location>
        <position position="322"/>
    </location>
    <ligand>
        <name>Zn(2+)</name>
        <dbReference type="ChEBI" id="CHEBI:29105"/>
    </ligand>
</feature>
<organism evidence="4 5">
    <name type="scientific">Kocuria atrinae</name>
    <dbReference type="NCBI Taxonomy" id="592377"/>
    <lineage>
        <taxon>Bacteria</taxon>
        <taxon>Bacillati</taxon>
        <taxon>Actinomycetota</taxon>
        <taxon>Actinomycetes</taxon>
        <taxon>Micrococcales</taxon>
        <taxon>Micrococcaceae</taxon>
        <taxon>Kocuria</taxon>
    </lineage>
</organism>
<keyword evidence="1" id="KW-0547">Nucleotide-binding</keyword>
<keyword evidence="1" id="KW-0690">Ribosome biogenesis</keyword>
<dbReference type="Pfam" id="PF03193">
    <property type="entry name" value="RsgA_GTPase"/>
    <property type="match status" value="1"/>
</dbReference>
<comment type="caution">
    <text evidence="4">The sequence shown here is derived from an EMBL/GenBank/DDBJ whole genome shotgun (WGS) entry which is preliminary data.</text>
</comment>
<evidence type="ECO:0000313" key="4">
    <source>
        <dbReference type="EMBL" id="GAA2108432.1"/>
    </source>
</evidence>